<reference evidence="1 2" key="1">
    <citation type="submission" date="2015-12" db="EMBL/GenBank/DDBJ databases">
        <title>Draft genome sequence of Moniliophthora roreri, the causal agent of frosty pod rot of cacao.</title>
        <authorList>
            <person name="Aime M.C."/>
            <person name="Diaz-Valderrama J.R."/>
            <person name="Kijpornyongpan T."/>
            <person name="Phillips-Mora W."/>
        </authorList>
    </citation>
    <scope>NUCLEOTIDE SEQUENCE [LARGE SCALE GENOMIC DNA]</scope>
    <source>
        <strain evidence="1 2">MCA 2952</strain>
    </source>
</reference>
<dbReference type="Proteomes" id="UP000054988">
    <property type="component" value="Unassembled WGS sequence"/>
</dbReference>
<proteinExistence type="predicted"/>
<protein>
    <submittedName>
        <fullName evidence="1">Uncharacterized protein</fullName>
    </submittedName>
</protein>
<evidence type="ECO:0000313" key="2">
    <source>
        <dbReference type="Proteomes" id="UP000054988"/>
    </source>
</evidence>
<organism evidence="1 2">
    <name type="scientific">Moniliophthora roreri</name>
    <name type="common">Frosty pod rot fungus</name>
    <name type="synonym">Monilia roreri</name>
    <dbReference type="NCBI Taxonomy" id="221103"/>
    <lineage>
        <taxon>Eukaryota</taxon>
        <taxon>Fungi</taxon>
        <taxon>Dikarya</taxon>
        <taxon>Basidiomycota</taxon>
        <taxon>Agaricomycotina</taxon>
        <taxon>Agaricomycetes</taxon>
        <taxon>Agaricomycetidae</taxon>
        <taxon>Agaricales</taxon>
        <taxon>Marasmiineae</taxon>
        <taxon>Marasmiaceae</taxon>
        <taxon>Moniliophthora</taxon>
    </lineage>
</organism>
<evidence type="ECO:0000313" key="1">
    <source>
        <dbReference type="EMBL" id="KTB29107.1"/>
    </source>
</evidence>
<dbReference type="EMBL" id="LATX01002450">
    <property type="protein sequence ID" value="KTB29107.1"/>
    <property type="molecule type" value="Genomic_DNA"/>
</dbReference>
<comment type="caution">
    <text evidence="1">The sequence shown here is derived from an EMBL/GenBank/DDBJ whole genome shotgun (WGS) entry which is preliminary data.</text>
</comment>
<name>A0A0W0EYG5_MONRR</name>
<sequence length="48" mass="5337">MLGNGVILDSGGQEIVDEVDETCFLDVQMQEPEQPLLRASTHQRIVPK</sequence>
<dbReference type="AlphaFoldDB" id="A0A0W0EYG5"/>
<gene>
    <name evidence="1" type="ORF">WG66_18350</name>
</gene>
<accession>A0A0W0EYG5</accession>